<accession>A0A074N544</accession>
<organism evidence="1 2">
    <name type="scientific">Erythrobacter litoralis</name>
    <dbReference type="NCBI Taxonomy" id="39960"/>
    <lineage>
        <taxon>Bacteria</taxon>
        <taxon>Pseudomonadati</taxon>
        <taxon>Pseudomonadota</taxon>
        <taxon>Alphaproteobacteria</taxon>
        <taxon>Sphingomonadales</taxon>
        <taxon>Erythrobacteraceae</taxon>
        <taxon>Erythrobacter/Porphyrobacter group</taxon>
        <taxon>Erythrobacter</taxon>
    </lineage>
</organism>
<evidence type="ECO:0000313" key="2">
    <source>
        <dbReference type="Proteomes" id="UP000027866"/>
    </source>
</evidence>
<proteinExistence type="predicted"/>
<keyword evidence="2" id="KW-1185">Reference proteome</keyword>
<dbReference type="AlphaFoldDB" id="A0A074N544"/>
<protein>
    <submittedName>
        <fullName evidence="1">Uncharacterized protein</fullName>
    </submittedName>
</protein>
<reference evidence="1 2" key="1">
    <citation type="submission" date="2014-04" db="EMBL/GenBank/DDBJ databases">
        <title>A comprehensive comparison of genomes of Erythrobacter spp. Strains.</title>
        <authorList>
            <person name="Zheng Q."/>
        </authorList>
    </citation>
    <scope>NUCLEOTIDE SEQUENCE [LARGE SCALE GENOMIC DNA]</scope>
    <source>
        <strain evidence="1 2">DSM 8509</strain>
    </source>
</reference>
<evidence type="ECO:0000313" key="1">
    <source>
        <dbReference type="EMBL" id="KEO93082.1"/>
    </source>
</evidence>
<dbReference type="Proteomes" id="UP000027866">
    <property type="component" value="Unassembled WGS sequence"/>
</dbReference>
<dbReference type="EMBL" id="JMIX01000007">
    <property type="protein sequence ID" value="KEO93082.1"/>
    <property type="molecule type" value="Genomic_DNA"/>
</dbReference>
<sequence>MVESARIHDLRVMLMVSALKCRFDNPRTLREYTGLLEQREAEFSFHGQRVREDFIDRLGAGRGNSEFQSYNTRLSNYHSQVQPTRELCADSSAFMRLARRANNTELATLSKLVTNRAVPTCAVPARGAEARFVPPARESDPFADVPAPRWEQAAPVPDAESAPEMMDGVPTYTAPGAMRETRPEPLETVDVPAQSDNARIASAEDAANVAADAAASGDDAKIDQAIAALSAAAEALRELKTAP</sequence>
<gene>
    <name evidence="1" type="ORF">EH32_12715</name>
</gene>
<name>A0A074N544_9SPHN</name>
<comment type="caution">
    <text evidence="1">The sequence shown here is derived from an EMBL/GenBank/DDBJ whole genome shotgun (WGS) entry which is preliminary data.</text>
</comment>